<name>A0AAD8FF17_BIOPF</name>
<gene>
    <name evidence="3" type="ORF">Bpfe_007787</name>
</gene>
<feature type="signal peptide" evidence="2">
    <location>
        <begin position="1"/>
        <end position="17"/>
    </location>
</feature>
<protein>
    <submittedName>
        <fullName evidence="3">Uncharacterized protein</fullName>
    </submittedName>
</protein>
<organism evidence="3 4">
    <name type="scientific">Biomphalaria pfeifferi</name>
    <name type="common">Bloodfluke planorb</name>
    <name type="synonym">Freshwater snail</name>
    <dbReference type="NCBI Taxonomy" id="112525"/>
    <lineage>
        <taxon>Eukaryota</taxon>
        <taxon>Metazoa</taxon>
        <taxon>Spiralia</taxon>
        <taxon>Lophotrochozoa</taxon>
        <taxon>Mollusca</taxon>
        <taxon>Gastropoda</taxon>
        <taxon>Heterobranchia</taxon>
        <taxon>Euthyneura</taxon>
        <taxon>Panpulmonata</taxon>
        <taxon>Hygrophila</taxon>
        <taxon>Lymnaeoidea</taxon>
        <taxon>Planorbidae</taxon>
        <taxon>Biomphalaria</taxon>
    </lineage>
</organism>
<evidence type="ECO:0000256" key="2">
    <source>
        <dbReference type="SAM" id="SignalP"/>
    </source>
</evidence>
<comment type="caution">
    <text evidence="3">The sequence shown here is derived from an EMBL/GenBank/DDBJ whole genome shotgun (WGS) entry which is preliminary data.</text>
</comment>
<reference evidence="3" key="2">
    <citation type="submission" date="2023-04" db="EMBL/GenBank/DDBJ databases">
        <authorList>
            <person name="Bu L."/>
            <person name="Lu L."/>
            <person name="Laidemitt M.R."/>
            <person name="Zhang S.M."/>
            <person name="Mutuku M."/>
            <person name="Mkoji G."/>
            <person name="Steinauer M."/>
            <person name="Loker E.S."/>
        </authorList>
    </citation>
    <scope>NUCLEOTIDE SEQUENCE</scope>
    <source>
        <strain evidence="3">KasaAsao</strain>
        <tissue evidence="3">Whole Snail</tissue>
    </source>
</reference>
<keyword evidence="4" id="KW-1185">Reference proteome</keyword>
<dbReference type="AlphaFoldDB" id="A0AAD8FF17"/>
<keyword evidence="2" id="KW-0732">Signal</keyword>
<feature type="compositionally biased region" description="Basic and acidic residues" evidence="1">
    <location>
        <begin position="287"/>
        <end position="315"/>
    </location>
</feature>
<proteinExistence type="predicted"/>
<accession>A0AAD8FF17</accession>
<feature type="chain" id="PRO_5042080415" evidence="2">
    <location>
        <begin position="18"/>
        <end position="344"/>
    </location>
</feature>
<evidence type="ECO:0000313" key="3">
    <source>
        <dbReference type="EMBL" id="KAK0062582.1"/>
    </source>
</evidence>
<evidence type="ECO:0000313" key="4">
    <source>
        <dbReference type="Proteomes" id="UP001233172"/>
    </source>
</evidence>
<dbReference type="EMBL" id="JASAOG010000024">
    <property type="protein sequence ID" value="KAK0062582.1"/>
    <property type="molecule type" value="Genomic_DNA"/>
</dbReference>
<dbReference type="Proteomes" id="UP001233172">
    <property type="component" value="Unassembled WGS sequence"/>
</dbReference>
<sequence length="344" mass="36412">MFSAAALVLGLLGQAVSEDLKTALASTSRQCQSQVTSCTVLNSAVKFFYYSSKYCEAIRYSTPSFASLTCLVEDNGCTLTEYFRLRNAACGTNSTTGQDTAENVGIALVSSSQQCRSKVNICIASDTTVNNLYMSSKYCEAIRYSISSVDSQTCLVVNNGCSQSEYDNLRTAACVVNFEQQKTGRKAGPVIGRKAGPVIGRKAGPVIGRTAGAVIGRKAGPVIGRKAGPVKGRKADSVIGRTAGAEIGRKAGHVIGRTAGAVIVRKAGPVIGSKAGPVIGRKAVLEIDRKTGPETDRKAGPETDRKTGPEIDRKTGNRFGQNELWGIINSLTVMEAFISFKLLF</sequence>
<reference evidence="3" key="1">
    <citation type="journal article" date="2023" name="PLoS Negl. Trop. Dis.">
        <title>A genome sequence for Biomphalaria pfeifferi, the major vector snail for the human-infecting parasite Schistosoma mansoni.</title>
        <authorList>
            <person name="Bu L."/>
            <person name="Lu L."/>
            <person name="Laidemitt M.R."/>
            <person name="Zhang S.M."/>
            <person name="Mutuku M."/>
            <person name="Mkoji G."/>
            <person name="Steinauer M."/>
            <person name="Loker E.S."/>
        </authorList>
    </citation>
    <scope>NUCLEOTIDE SEQUENCE</scope>
    <source>
        <strain evidence="3">KasaAsao</strain>
    </source>
</reference>
<feature type="region of interest" description="Disordered" evidence="1">
    <location>
        <begin position="287"/>
        <end position="316"/>
    </location>
</feature>
<evidence type="ECO:0000256" key="1">
    <source>
        <dbReference type="SAM" id="MobiDB-lite"/>
    </source>
</evidence>